<gene>
    <name evidence="9" type="ORF">EV44_g1653</name>
</gene>
<organism evidence="9 10">
    <name type="scientific">Uncinula necator</name>
    <name type="common">Grape powdery mildew</name>
    <dbReference type="NCBI Taxonomy" id="52586"/>
    <lineage>
        <taxon>Eukaryota</taxon>
        <taxon>Fungi</taxon>
        <taxon>Dikarya</taxon>
        <taxon>Ascomycota</taxon>
        <taxon>Pezizomycotina</taxon>
        <taxon>Leotiomycetes</taxon>
        <taxon>Erysiphales</taxon>
        <taxon>Erysiphaceae</taxon>
        <taxon>Erysiphe</taxon>
    </lineage>
</organism>
<sequence>MVKSATTEKINLESTSTNNTHLLSKAESNNIDNYPNNRTTRSSNLLLQTHITPPVTPMGSFENVNQLTIDCETKFPNFLRAIYPFNPTHAPADNAVTLEFNEGDIILVHTTHINGWADGTILTNGERGWLPTNYCKTYEPEPMRILLISFLNLWEQVRYNLGRNRNRFPTQELMRCILAGVRYLLERTQCLTKDSTLIEQSDKLRRIRRALLSDLSSLVKYTNILQEVPPSSNINSGELERSKLICRDMMLNAFRLIRRGARFLDVWNEEVKARPNFCPESIIHRMAPVTEETKTPPTTPEDLTLENTSYYQSYENLNRSKSSQSLNSVHKRTEPFRKEIKTSIDRISSGYFSPLHCSSTTQSEPSPVQQYSVTHGISSTVPVSQRQNFASERLNSSHDTLLSFLGSLIGRLHSQSQPPAEFISIVEQFVLAGQELLNIIKIICDHDPQSTQLLLLNRTVMQDRIHQLVKDARETISSNLDDEITIVSPTQKTRLLMDSTTCVKSAGECVAKTKFVLERIGDFEFEPQVFDSKTHEDSISELPCSYSQLPAENWTLPEVKNNVIEPPSSFPPPVPFTTPNYQKPLPEVPPKFPSLMEEDLSSFSQLSPLDTESHLSYCGTIESPSKGRLRVVPITTESNNITDDLLPLTTLSTQDDNSEVSLKKKSISTTNEGCNIMYLSSLRNSDTSMTSMNSTRATTPDQGLSVTQSQISYSEISLCSSQSLSMEDQEETESKLLEKTFAHELVFNREGGIIGGSLSALVERLTLNDSTPDVSFVSTFFLTFRLFVTPEVFASKLIDRSDYAGENSETSHIVRMRIYNVFKNWLEFHWCNSTDYTAISAIESYATSKLKKNHPGAGQKLINLLFKVSSANTRPNVISLLGKTSICVDQYLSTNLPTPNPIITKNSLSLLRNWKSGECNPTILDFDPLELARQLTICGMRIFCSIRPEELLASRLSKKSNPDAPNVKAMAAFSTDISQFVWDTILQQEDAKKRATILKHWIKVAQKCLELNNYDCMLAIVCSINSSSIIRLKKTWEAVSQRRKDLFQSLLSIASNDHNRSTLRQRQNNHAPPCLPFIGIYLTDLGFADLGNSPTRPLPAMGNREEQKVINFDKYIRMAKIISHIQRFQLPYRLNEVPELQDWFLTRFRSIRTSLNGADGPAYYYEKSKLVEPKDLHSSFRSPTETSFSSTYKEKFDIFSWVHKDRSSSIVQTLLNN</sequence>
<evidence type="ECO:0000259" key="7">
    <source>
        <dbReference type="PROSITE" id="PS50009"/>
    </source>
</evidence>
<protein>
    <recommendedName>
        <fullName evidence="11">Ras guanine-nucleotide exchange protein</fullName>
    </recommendedName>
</protein>
<proteinExistence type="predicted"/>
<dbReference type="SUPFAM" id="SSF48366">
    <property type="entry name" value="Ras GEF"/>
    <property type="match status" value="1"/>
</dbReference>
<dbReference type="InterPro" id="IPR036964">
    <property type="entry name" value="RASGEF_cat_dom_sf"/>
</dbReference>
<dbReference type="CDD" id="cd06224">
    <property type="entry name" value="REM"/>
    <property type="match status" value="1"/>
</dbReference>
<evidence type="ECO:0000313" key="10">
    <source>
        <dbReference type="Proteomes" id="UP000030854"/>
    </source>
</evidence>
<dbReference type="GO" id="GO:0007265">
    <property type="term" value="P:Ras protein signal transduction"/>
    <property type="evidence" value="ECO:0007669"/>
    <property type="project" value="TreeGrafter"/>
</dbReference>
<dbReference type="Proteomes" id="UP000030854">
    <property type="component" value="Unassembled WGS sequence"/>
</dbReference>
<feature type="domain" description="Ras-GEF" evidence="7">
    <location>
        <begin position="927"/>
        <end position="1174"/>
    </location>
</feature>
<dbReference type="GO" id="GO:0005886">
    <property type="term" value="C:plasma membrane"/>
    <property type="evidence" value="ECO:0007669"/>
    <property type="project" value="TreeGrafter"/>
</dbReference>
<feature type="region of interest" description="Disordered" evidence="5">
    <location>
        <begin position="1"/>
        <end position="36"/>
    </location>
</feature>
<dbReference type="PROSITE" id="PS50002">
    <property type="entry name" value="SH3"/>
    <property type="match status" value="1"/>
</dbReference>
<dbReference type="InterPro" id="IPR001452">
    <property type="entry name" value="SH3_domain"/>
</dbReference>
<comment type="caution">
    <text evidence="9">The sequence shown here is derived from an EMBL/GenBank/DDBJ whole genome shotgun (WGS) entry which is preliminary data.</text>
</comment>
<evidence type="ECO:0000256" key="3">
    <source>
        <dbReference type="PROSITE-ProRule" id="PRU00168"/>
    </source>
</evidence>
<evidence type="ECO:0000256" key="2">
    <source>
        <dbReference type="ARBA" id="ARBA00022658"/>
    </source>
</evidence>
<evidence type="ECO:0000256" key="5">
    <source>
        <dbReference type="SAM" id="MobiDB-lite"/>
    </source>
</evidence>
<dbReference type="Gene3D" id="1.20.870.10">
    <property type="entry name" value="Son of sevenless (SoS) protein Chain: S domain 1"/>
    <property type="match status" value="1"/>
</dbReference>
<dbReference type="InterPro" id="IPR008937">
    <property type="entry name" value="Ras-like_GEF"/>
</dbReference>
<dbReference type="PROSITE" id="PS50212">
    <property type="entry name" value="RASGEF_NTER"/>
    <property type="match status" value="1"/>
</dbReference>
<dbReference type="SUPFAM" id="SSF50044">
    <property type="entry name" value="SH3-domain"/>
    <property type="match status" value="1"/>
</dbReference>
<dbReference type="AlphaFoldDB" id="A0A0B1P4I7"/>
<evidence type="ECO:0008006" key="11">
    <source>
        <dbReference type="Google" id="ProtNLM"/>
    </source>
</evidence>
<dbReference type="HOGENOM" id="CLU_002116_1_0_1"/>
<dbReference type="PANTHER" id="PTHR23113">
    <property type="entry name" value="GUANINE NUCLEOTIDE EXCHANGE FACTOR"/>
    <property type="match status" value="1"/>
</dbReference>
<feature type="domain" description="SH3" evidence="6">
    <location>
        <begin position="74"/>
        <end position="140"/>
    </location>
</feature>
<dbReference type="STRING" id="52586.A0A0B1P4I7"/>
<dbReference type="Gene3D" id="1.10.840.10">
    <property type="entry name" value="Ras guanine-nucleotide exchange factors catalytic domain"/>
    <property type="match status" value="1"/>
</dbReference>
<dbReference type="CDD" id="cd00155">
    <property type="entry name" value="RasGEF"/>
    <property type="match status" value="1"/>
</dbReference>
<evidence type="ECO:0000259" key="6">
    <source>
        <dbReference type="PROSITE" id="PS50002"/>
    </source>
</evidence>
<evidence type="ECO:0000313" key="9">
    <source>
        <dbReference type="EMBL" id="KHJ33617.1"/>
    </source>
</evidence>
<feature type="domain" description="N-terminal Ras-GEF" evidence="8">
    <location>
        <begin position="749"/>
        <end position="869"/>
    </location>
</feature>
<dbReference type="SMART" id="SM00147">
    <property type="entry name" value="RasGEF"/>
    <property type="match status" value="1"/>
</dbReference>
<evidence type="ECO:0000259" key="8">
    <source>
        <dbReference type="PROSITE" id="PS50212"/>
    </source>
</evidence>
<dbReference type="InterPro" id="IPR036028">
    <property type="entry name" value="SH3-like_dom_sf"/>
</dbReference>
<dbReference type="Pfam" id="PF00617">
    <property type="entry name" value="RasGEF"/>
    <property type="match status" value="1"/>
</dbReference>
<dbReference type="Gene3D" id="2.30.30.40">
    <property type="entry name" value="SH3 Domains"/>
    <property type="match status" value="1"/>
</dbReference>
<reference evidence="9 10" key="1">
    <citation type="journal article" date="2014" name="BMC Genomics">
        <title>Adaptive genomic structural variation in the grape powdery mildew pathogen, Erysiphe necator.</title>
        <authorList>
            <person name="Jones L."/>
            <person name="Riaz S."/>
            <person name="Morales-Cruz A."/>
            <person name="Amrine K.C."/>
            <person name="McGuire B."/>
            <person name="Gubler W.D."/>
            <person name="Walker M.A."/>
            <person name="Cantu D."/>
        </authorList>
    </citation>
    <scope>NUCLEOTIDE SEQUENCE [LARGE SCALE GENOMIC DNA]</scope>
    <source>
        <strain evidence="10">c</strain>
    </source>
</reference>
<name>A0A0B1P4I7_UNCNE</name>
<dbReference type="EMBL" id="JNVN01001334">
    <property type="protein sequence ID" value="KHJ33617.1"/>
    <property type="molecule type" value="Genomic_DNA"/>
</dbReference>
<dbReference type="InterPro" id="IPR000651">
    <property type="entry name" value="Ras-like_Gua-exchang_fac_N"/>
</dbReference>
<dbReference type="PROSITE" id="PS50009">
    <property type="entry name" value="RASGEF_CAT"/>
    <property type="match status" value="1"/>
</dbReference>
<evidence type="ECO:0000256" key="1">
    <source>
        <dbReference type="ARBA" id="ARBA00022443"/>
    </source>
</evidence>
<evidence type="ECO:0000256" key="4">
    <source>
        <dbReference type="PROSITE-ProRule" id="PRU00192"/>
    </source>
</evidence>
<keyword evidence="1 4" id="KW-0728">SH3 domain</keyword>
<dbReference type="Pfam" id="PF14604">
    <property type="entry name" value="SH3_9"/>
    <property type="match status" value="1"/>
</dbReference>
<keyword evidence="2 3" id="KW-0344">Guanine-nucleotide releasing factor</keyword>
<dbReference type="PANTHER" id="PTHR23113:SF354">
    <property type="entry name" value="BUD SITE SELECTION PROTEIN 5"/>
    <property type="match status" value="1"/>
</dbReference>
<dbReference type="SMART" id="SM00229">
    <property type="entry name" value="RasGEFN"/>
    <property type="match status" value="1"/>
</dbReference>
<accession>A0A0B1P4I7</accession>
<dbReference type="InterPro" id="IPR023578">
    <property type="entry name" value="Ras_GEF_dom_sf"/>
</dbReference>
<dbReference type="GO" id="GO:0005085">
    <property type="term" value="F:guanyl-nucleotide exchange factor activity"/>
    <property type="evidence" value="ECO:0007669"/>
    <property type="project" value="UniProtKB-KW"/>
</dbReference>
<dbReference type="Pfam" id="PF00618">
    <property type="entry name" value="RasGEF_N"/>
    <property type="match status" value="1"/>
</dbReference>
<keyword evidence="10" id="KW-1185">Reference proteome</keyword>
<dbReference type="InterPro" id="IPR001895">
    <property type="entry name" value="RASGEF_cat_dom"/>
</dbReference>
<dbReference type="OMA" id="EEVWERD"/>
<dbReference type="SMART" id="SM00326">
    <property type="entry name" value="SH3"/>
    <property type="match status" value="1"/>
</dbReference>